<dbReference type="Proteomes" id="UP001221142">
    <property type="component" value="Unassembled WGS sequence"/>
</dbReference>
<proteinExistence type="predicted"/>
<evidence type="ECO:0000313" key="2">
    <source>
        <dbReference type="Proteomes" id="UP001221142"/>
    </source>
</evidence>
<name>A0AAD7CEN6_9AGAR</name>
<protein>
    <submittedName>
        <fullName evidence="1">Uncharacterized protein</fullName>
    </submittedName>
</protein>
<evidence type="ECO:0000313" key="1">
    <source>
        <dbReference type="EMBL" id="KAJ7646995.1"/>
    </source>
</evidence>
<feature type="non-terminal residue" evidence="1">
    <location>
        <position position="1"/>
    </location>
</feature>
<dbReference type="EMBL" id="JARKIF010000002">
    <property type="protein sequence ID" value="KAJ7646995.1"/>
    <property type="molecule type" value="Genomic_DNA"/>
</dbReference>
<sequence length="288" mass="31561">SPSRPIPSSAEISSEFAGFTRDVHRTKVPATFLSSMSVRQRLGNDLSVDRLPGAPSLNKTCTKGLNAAQIEAVGRSHDAILLFTQLALLVDDDNPALRGMVLQLWDETGIWKWMIFLYNANADLNEAIGNKGRPFPMSAAEMKSPIATLLLACTDAPSLLKRMASIPDVVSLTGMLWMEYSLEFPGVIHDGLISTIQHMLKAAQSVLSTLLDAVGGAKIFMQVAVDRFRHLTSSKPLVTEDISPQLRFIAFLVQKFNPILGEVMYAVDAISVAIQNSQLRQRLQLRAT</sequence>
<accession>A0AAD7CEN6</accession>
<gene>
    <name evidence="1" type="ORF">FB45DRAFT_185786</name>
</gene>
<reference evidence="1" key="1">
    <citation type="submission" date="2023-03" db="EMBL/GenBank/DDBJ databases">
        <title>Massive genome expansion in bonnet fungi (Mycena s.s.) driven by repeated elements and novel gene families across ecological guilds.</title>
        <authorList>
            <consortium name="Lawrence Berkeley National Laboratory"/>
            <person name="Harder C.B."/>
            <person name="Miyauchi S."/>
            <person name="Viragh M."/>
            <person name="Kuo A."/>
            <person name="Thoen E."/>
            <person name="Andreopoulos B."/>
            <person name="Lu D."/>
            <person name="Skrede I."/>
            <person name="Drula E."/>
            <person name="Henrissat B."/>
            <person name="Morin E."/>
            <person name="Kohler A."/>
            <person name="Barry K."/>
            <person name="LaButti K."/>
            <person name="Morin E."/>
            <person name="Salamov A."/>
            <person name="Lipzen A."/>
            <person name="Mereny Z."/>
            <person name="Hegedus B."/>
            <person name="Baldrian P."/>
            <person name="Stursova M."/>
            <person name="Weitz H."/>
            <person name="Taylor A."/>
            <person name="Grigoriev I.V."/>
            <person name="Nagy L.G."/>
            <person name="Martin F."/>
            <person name="Kauserud H."/>
        </authorList>
    </citation>
    <scope>NUCLEOTIDE SEQUENCE</scope>
    <source>
        <strain evidence="1">9284</strain>
    </source>
</reference>
<keyword evidence="2" id="KW-1185">Reference proteome</keyword>
<comment type="caution">
    <text evidence="1">The sequence shown here is derived from an EMBL/GenBank/DDBJ whole genome shotgun (WGS) entry which is preliminary data.</text>
</comment>
<dbReference type="AlphaFoldDB" id="A0AAD7CEN6"/>
<organism evidence="1 2">
    <name type="scientific">Roridomyces roridus</name>
    <dbReference type="NCBI Taxonomy" id="1738132"/>
    <lineage>
        <taxon>Eukaryota</taxon>
        <taxon>Fungi</taxon>
        <taxon>Dikarya</taxon>
        <taxon>Basidiomycota</taxon>
        <taxon>Agaricomycotina</taxon>
        <taxon>Agaricomycetes</taxon>
        <taxon>Agaricomycetidae</taxon>
        <taxon>Agaricales</taxon>
        <taxon>Marasmiineae</taxon>
        <taxon>Mycenaceae</taxon>
        <taxon>Roridomyces</taxon>
    </lineage>
</organism>